<dbReference type="STRING" id="1838286.Verru16b_00536"/>
<proteinExistence type="predicted"/>
<dbReference type="AlphaFoldDB" id="A0A1D8ARG5"/>
<reference evidence="1 2" key="1">
    <citation type="submission" date="2016-06" db="EMBL/GenBank/DDBJ databases">
        <title>Three novel species with peptidoglycan cell walls form the new genus Lacunisphaera gen. nov. in the family Opitutaceae of the verrucomicrobial subdivision 4.</title>
        <authorList>
            <person name="Rast P."/>
            <person name="Gloeckner I."/>
            <person name="Jogler M."/>
            <person name="Boedeker C."/>
            <person name="Jeske O."/>
            <person name="Wiegand S."/>
            <person name="Reinhardt R."/>
            <person name="Schumann P."/>
            <person name="Rohde M."/>
            <person name="Spring S."/>
            <person name="Gloeckner F.O."/>
            <person name="Jogler C."/>
        </authorList>
    </citation>
    <scope>NUCLEOTIDE SEQUENCE [LARGE SCALE GENOMIC DNA]</scope>
    <source>
        <strain evidence="1 2">IG16b</strain>
    </source>
</reference>
<protein>
    <submittedName>
        <fullName evidence="1">Uncharacterized protein</fullName>
    </submittedName>
</protein>
<name>A0A1D8ARG5_9BACT</name>
<dbReference type="EMBL" id="CP016094">
    <property type="protein sequence ID" value="AOS43491.1"/>
    <property type="molecule type" value="Genomic_DNA"/>
</dbReference>
<evidence type="ECO:0000313" key="2">
    <source>
        <dbReference type="Proteomes" id="UP000095228"/>
    </source>
</evidence>
<dbReference type="KEGG" id="obg:Verru16b_00536"/>
<dbReference type="Proteomes" id="UP000095228">
    <property type="component" value="Chromosome"/>
</dbReference>
<accession>A0A1D8ARG5</accession>
<organism evidence="1 2">
    <name type="scientific">Lacunisphaera limnophila</name>
    <dbReference type="NCBI Taxonomy" id="1838286"/>
    <lineage>
        <taxon>Bacteria</taxon>
        <taxon>Pseudomonadati</taxon>
        <taxon>Verrucomicrobiota</taxon>
        <taxon>Opitutia</taxon>
        <taxon>Opitutales</taxon>
        <taxon>Opitutaceae</taxon>
        <taxon>Lacunisphaera</taxon>
    </lineage>
</organism>
<sequence>MGGMNTANAFAFLLLGVTLFLLPELWPQVFAPNGLTGDSTQALWLKCMGPVQVAVGLHALFLNEIRPLWQLAGAWQTVMEREPELDLVAVTS</sequence>
<evidence type="ECO:0000313" key="1">
    <source>
        <dbReference type="EMBL" id="AOS43491.1"/>
    </source>
</evidence>
<keyword evidence="2" id="KW-1185">Reference proteome</keyword>
<gene>
    <name evidence="1" type="ORF">Verru16b_00536</name>
</gene>